<dbReference type="EMBL" id="JALDYZ010000002">
    <property type="protein sequence ID" value="MDI7921400.1"/>
    <property type="molecule type" value="Genomic_DNA"/>
</dbReference>
<sequence length="85" mass="8759">MTSSLILAALTVGLTGLGPHPIDLQRHVQLVADDCGEAAARVVAETGGQLLSAKPAPDGNGCVIIVLVQGQGSERPRRVRVKVPI</sequence>
<evidence type="ECO:0000313" key="1">
    <source>
        <dbReference type="EMBL" id="MDI7921400.1"/>
    </source>
</evidence>
<evidence type="ECO:0000313" key="2">
    <source>
        <dbReference type="Proteomes" id="UP001161580"/>
    </source>
</evidence>
<comment type="caution">
    <text evidence="1">The sequence shown here is derived from an EMBL/GenBank/DDBJ whole genome shotgun (WGS) entry which is preliminary data.</text>
</comment>
<accession>A0AAE3QAH8</accession>
<dbReference type="RefSeq" id="WP_311785573.1">
    <property type="nucleotide sequence ID" value="NZ_JALDYY010000002.1"/>
</dbReference>
<dbReference type="Proteomes" id="UP001161580">
    <property type="component" value="Unassembled WGS sequence"/>
</dbReference>
<dbReference type="AlphaFoldDB" id="A0AAE3QAH8"/>
<protein>
    <submittedName>
        <fullName evidence="1">Uncharacterized protein</fullName>
    </submittedName>
</protein>
<organism evidence="1 2">
    <name type="scientific">Ferirhizobium litorale</name>
    <dbReference type="NCBI Taxonomy" id="2927786"/>
    <lineage>
        <taxon>Bacteria</taxon>
        <taxon>Pseudomonadati</taxon>
        <taxon>Pseudomonadota</taxon>
        <taxon>Alphaproteobacteria</taxon>
        <taxon>Hyphomicrobiales</taxon>
        <taxon>Rhizobiaceae</taxon>
        <taxon>Ferirhizobium</taxon>
    </lineage>
</organism>
<proteinExistence type="predicted"/>
<gene>
    <name evidence="1" type="ORF">MRS75_04795</name>
</gene>
<keyword evidence="2" id="KW-1185">Reference proteome</keyword>
<reference evidence="1" key="1">
    <citation type="submission" date="2022-03" db="EMBL/GenBank/DDBJ databases">
        <title>Fererhizobium litorale gen. nov., sp. nov., isolated from sandy sediments of the Sea of Japan seashore.</title>
        <authorList>
            <person name="Romanenko L."/>
            <person name="Kurilenko V."/>
            <person name="Otstavnykh N."/>
            <person name="Svetashev V."/>
            <person name="Tekutyeva L."/>
            <person name="Isaeva M."/>
            <person name="Mikhailov V."/>
        </authorList>
    </citation>
    <scope>NUCLEOTIDE SEQUENCE</scope>
    <source>
        <strain evidence="1">KMM 9576</strain>
    </source>
</reference>
<name>A0AAE3QAH8_9HYPH</name>